<dbReference type="AlphaFoldDB" id="A0A5A7MSM1"/>
<evidence type="ECO:0000313" key="3">
    <source>
        <dbReference type="Proteomes" id="UP000322084"/>
    </source>
</evidence>
<accession>A0A5A7MYL2</accession>
<dbReference type="RefSeq" id="WP_150000382.1">
    <property type="nucleotide sequence ID" value="NZ_BKCL01000004.1"/>
</dbReference>
<keyword evidence="4" id="KW-1185">Reference proteome</keyword>
<dbReference type="Proteomes" id="UP000325187">
    <property type="component" value="Unassembled WGS sequence"/>
</dbReference>
<proteinExistence type="predicted"/>
<dbReference type="Proteomes" id="UP000322084">
    <property type="component" value="Unassembled WGS sequence"/>
</dbReference>
<evidence type="ECO:0000313" key="2">
    <source>
        <dbReference type="EMBL" id="GEQ99865.1"/>
    </source>
</evidence>
<reference evidence="3 4" key="1">
    <citation type="submission" date="2019-09" db="EMBL/GenBank/DDBJ databases">
        <title>NBRP : Genome information of microbial organism related human and environment.</title>
        <authorList>
            <person name="Hattori M."/>
            <person name="Oshima K."/>
            <person name="Inaba H."/>
            <person name="Suda W."/>
            <person name="Sakamoto M."/>
            <person name="Iino T."/>
            <person name="Kitahara M."/>
            <person name="Oshida Y."/>
            <person name="Iida T."/>
            <person name="Kudo T."/>
            <person name="Itoh T."/>
            <person name="Ohkuma M."/>
        </authorList>
    </citation>
    <scope>NUCLEOTIDE SEQUENCE [LARGE SCALE GENOMIC DNA]</scope>
    <source>
        <strain evidence="1 3">Hi-2</strain>
        <strain evidence="2 4">Mie-1</strain>
    </source>
</reference>
<comment type="caution">
    <text evidence="1">The sequence shown here is derived from an EMBL/GenBank/DDBJ whole genome shotgun (WGS) entry which is preliminary data.</text>
</comment>
<evidence type="ECO:0000313" key="4">
    <source>
        <dbReference type="Proteomes" id="UP000325187"/>
    </source>
</evidence>
<gene>
    <name evidence="1" type="ORF">JCM17844_16550</name>
    <name evidence="2" type="ORF">JCM17845_04890</name>
</gene>
<accession>A0A5A7MSM1</accession>
<sequence length="192" mass="19425">MVEITNFKNSGEIRRTMRGGLLRGTVAALLFIATPLTASATSEKDLQVAARALSFVSNMPAGAVDTAVLYDPANAASKSDAEAIHAYLAAHPAAGKAKLAPRLVAADDLSSLSSAKVAFIAEGASAYTAAIAQTAQSSGIVTLSSDLACVQGGHCVVGIASAPRVEIFVSRAAKDAVGASFASAFLMLVSEI</sequence>
<evidence type="ECO:0008006" key="5">
    <source>
        <dbReference type="Google" id="ProtNLM"/>
    </source>
</evidence>
<dbReference type="EMBL" id="BKCM01000002">
    <property type="protein sequence ID" value="GEQ99865.1"/>
    <property type="molecule type" value="Genomic_DNA"/>
</dbReference>
<dbReference type="EMBL" id="BKCL01000004">
    <property type="protein sequence ID" value="GEQ98018.1"/>
    <property type="molecule type" value="Genomic_DNA"/>
</dbReference>
<protein>
    <recommendedName>
        <fullName evidence="5">DUF4154 domain-containing protein</fullName>
    </recommendedName>
</protein>
<evidence type="ECO:0000313" key="1">
    <source>
        <dbReference type="EMBL" id="GEQ98018.1"/>
    </source>
</evidence>
<organism evidence="1 3">
    <name type="scientific">Iodidimonas gelatinilytica</name>
    <dbReference type="NCBI Taxonomy" id="1236966"/>
    <lineage>
        <taxon>Bacteria</taxon>
        <taxon>Pseudomonadati</taxon>
        <taxon>Pseudomonadota</taxon>
        <taxon>Alphaproteobacteria</taxon>
        <taxon>Iodidimonadales</taxon>
        <taxon>Iodidimonadaceae</taxon>
        <taxon>Iodidimonas</taxon>
    </lineage>
</organism>
<name>A0A5A7MSM1_9PROT</name>